<dbReference type="InterPro" id="IPR011990">
    <property type="entry name" value="TPR-like_helical_dom_sf"/>
</dbReference>
<gene>
    <name evidence="3" type="ORF">ZOSMA_474G00080</name>
</gene>
<dbReference type="OrthoDB" id="185373at2759"/>
<dbReference type="Pfam" id="PF01535">
    <property type="entry name" value="PPR"/>
    <property type="match status" value="3"/>
</dbReference>
<reference evidence="4" key="1">
    <citation type="journal article" date="2016" name="Nature">
        <title>The genome of the seagrass Zostera marina reveals angiosperm adaptation to the sea.</title>
        <authorList>
            <person name="Olsen J.L."/>
            <person name="Rouze P."/>
            <person name="Verhelst B."/>
            <person name="Lin Y.-C."/>
            <person name="Bayer T."/>
            <person name="Collen J."/>
            <person name="Dattolo E."/>
            <person name="De Paoli E."/>
            <person name="Dittami S."/>
            <person name="Maumus F."/>
            <person name="Michel G."/>
            <person name="Kersting A."/>
            <person name="Lauritano C."/>
            <person name="Lohaus R."/>
            <person name="Toepel M."/>
            <person name="Tonon T."/>
            <person name="Vanneste K."/>
            <person name="Amirebrahimi M."/>
            <person name="Brakel J."/>
            <person name="Bostroem C."/>
            <person name="Chovatia M."/>
            <person name="Grimwood J."/>
            <person name="Jenkins J.W."/>
            <person name="Jueterbock A."/>
            <person name="Mraz A."/>
            <person name="Stam W.T."/>
            <person name="Tice H."/>
            <person name="Bornberg-Bauer E."/>
            <person name="Green P.J."/>
            <person name="Pearson G.A."/>
            <person name="Procaccini G."/>
            <person name="Duarte C.M."/>
            <person name="Schmutz J."/>
            <person name="Reusch T.B.H."/>
            <person name="Van de Peer Y."/>
        </authorList>
    </citation>
    <scope>NUCLEOTIDE SEQUENCE [LARGE SCALE GENOMIC DNA]</scope>
    <source>
        <strain evidence="4">cv. Finnish</strain>
    </source>
</reference>
<evidence type="ECO:0000256" key="1">
    <source>
        <dbReference type="ARBA" id="ARBA00022737"/>
    </source>
</evidence>
<feature type="repeat" description="PPR" evidence="2">
    <location>
        <begin position="182"/>
        <end position="216"/>
    </location>
</feature>
<dbReference type="STRING" id="29655.A0A0K9NZS7"/>
<dbReference type="InterPro" id="IPR002885">
    <property type="entry name" value="PPR_rpt"/>
</dbReference>
<dbReference type="AlphaFoldDB" id="A0A0K9NZS7"/>
<dbReference type="GO" id="GO:0003723">
    <property type="term" value="F:RNA binding"/>
    <property type="evidence" value="ECO:0000318"/>
    <property type="project" value="GO_Central"/>
</dbReference>
<keyword evidence="1" id="KW-0677">Repeat</keyword>
<name>A0A0K9NZS7_ZOSMR</name>
<feature type="repeat" description="PPR" evidence="2">
    <location>
        <begin position="285"/>
        <end position="319"/>
    </location>
</feature>
<dbReference type="InterPro" id="IPR046848">
    <property type="entry name" value="E_motif"/>
</dbReference>
<dbReference type="SUPFAM" id="SSF48452">
    <property type="entry name" value="TPR-like"/>
    <property type="match status" value="1"/>
</dbReference>
<feature type="repeat" description="PPR" evidence="2">
    <location>
        <begin position="219"/>
        <end position="253"/>
    </location>
</feature>
<dbReference type="Gene3D" id="1.25.40.10">
    <property type="entry name" value="Tetratricopeptide repeat domain"/>
    <property type="match status" value="3"/>
</dbReference>
<comment type="caution">
    <text evidence="3">The sequence shown here is derived from an EMBL/GenBank/DDBJ whole genome shotgun (WGS) entry which is preliminary data.</text>
</comment>
<organism evidence="3 4">
    <name type="scientific">Zostera marina</name>
    <name type="common">Eelgrass</name>
    <dbReference type="NCBI Taxonomy" id="29655"/>
    <lineage>
        <taxon>Eukaryota</taxon>
        <taxon>Viridiplantae</taxon>
        <taxon>Streptophyta</taxon>
        <taxon>Embryophyta</taxon>
        <taxon>Tracheophyta</taxon>
        <taxon>Spermatophyta</taxon>
        <taxon>Magnoliopsida</taxon>
        <taxon>Liliopsida</taxon>
        <taxon>Zosteraceae</taxon>
        <taxon>Zostera</taxon>
    </lineage>
</organism>
<dbReference type="InterPro" id="IPR046960">
    <property type="entry name" value="PPR_At4g14850-like_plant"/>
</dbReference>
<evidence type="ECO:0000313" key="3">
    <source>
        <dbReference type="EMBL" id="KMZ62316.1"/>
    </source>
</evidence>
<evidence type="ECO:0000313" key="4">
    <source>
        <dbReference type="Proteomes" id="UP000036987"/>
    </source>
</evidence>
<feature type="repeat" description="PPR" evidence="2">
    <location>
        <begin position="79"/>
        <end position="115"/>
    </location>
</feature>
<dbReference type="FunFam" id="1.25.40.10:FF:000427">
    <property type="entry name" value="Pentatricopeptide repeat-containing protein chloroplastic"/>
    <property type="match status" value="1"/>
</dbReference>
<keyword evidence="4" id="KW-1185">Reference proteome</keyword>
<dbReference type="OMA" id="FYQMRES"/>
<proteinExistence type="predicted"/>
<dbReference type="Pfam" id="PF13041">
    <property type="entry name" value="PPR_2"/>
    <property type="match status" value="1"/>
</dbReference>
<dbReference type="PANTHER" id="PTHR47926:SF355">
    <property type="entry name" value="DYW DOMAIN-CONTAINING PROTEIN"/>
    <property type="match status" value="1"/>
</dbReference>
<dbReference type="Proteomes" id="UP000036987">
    <property type="component" value="Unassembled WGS sequence"/>
</dbReference>
<dbReference type="FunFam" id="1.25.40.10:FF:000090">
    <property type="entry name" value="Pentatricopeptide repeat-containing protein, chloroplastic"/>
    <property type="match status" value="1"/>
</dbReference>
<protein>
    <submittedName>
        <fullName evidence="3">Pentatricopeptide repeat-containing protein</fullName>
    </submittedName>
</protein>
<dbReference type="Pfam" id="PF20431">
    <property type="entry name" value="E_motif"/>
    <property type="match status" value="1"/>
</dbReference>
<sequence>MEDGTKFAPPLPHSQIYHALVRAGTRIRPLQQVHARMVVSGVHCIRSLFTKLITLAGASTASNSGHYIRCLLHSAPNPDGFLFNTLIRVSSKSDRVSSADSIFFYRQMWSEGIQPSSYTFTAVLKACGDHSALRLGRLLHSQAVVNELDEDCYVQTALVAFYSKCGDVGIARMVFDRMREKSIVAWNSIISGYEQNGLADESVELFFEMNKMDSAPKADSATLVSLLSACSQLGRSDLGDWIRDYMSAKGIEPDAILGTSLINMYSRCSHVRKAREVFDNLKQRNVISWTAMISGYGMHGHGDEAMTLFHEMNSEGIRIRPNHVTFVAILSACGHAGLVNEGRRIFASMKQDHKVIPKMEHHVCMVDMLGRAGFLDEAIEFIKEHIPAGSAGPEVWTAMVGACKLHKNFKLGVEAAERLMCVEPNNPGHYVLLSNLYALAGMTDDVETVRNKMVRRRLKKQVGYSMIEIDEVGHVFRMGDRSHSQTRELYRCLDELMLKTCSAVSD</sequence>
<accession>A0A0K9NZS7</accession>
<dbReference type="Pfam" id="PF13812">
    <property type="entry name" value="PPR_3"/>
    <property type="match status" value="1"/>
</dbReference>
<dbReference type="NCBIfam" id="TIGR00756">
    <property type="entry name" value="PPR"/>
    <property type="match status" value="3"/>
</dbReference>
<dbReference type="EMBL" id="LFYR01001379">
    <property type="protein sequence ID" value="KMZ62316.1"/>
    <property type="molecule type" value="Genomic_DNA"/>
</dbReference>
<dbReference type="PROSITE" id="PS51375">
    <property type="entry name" value="PPR"/>
    <property type="match status" value="4"/>
</dbReference>
<evidence type="ECO:0000256" key="2">
    <source>
        <dbReference type="PROSITE-ProRule" id="PRU00708"/>
    </source>
</evidence>
<dbReference type="PANTHER" id="PTHR47926">
    <property type="entry name" value="PENTATRICOPEPTIDE REPEAT-CONTAINING PROTEIN"/>
    <property type="match status" value="1"/>
</dbReference>
<dbReference type="GO" id="GO:0009451">
    <property type="term" value="P:RNA modification"/>
    <property type="evidence" value="ECO:0000318"/>
    <property type="project" value="GO_Central"/>
</dbReference>